<keyword evidence="1" id="KW-0812">Transmembrane</keyword>
<keyword evidence="3" id="KW-1185">Reference proteome</keyword>
<organism evidence="2 3">
    <name type="scientific">Flavobacterium glycines</name>
    <dbReference type="NCBI Taxonomy" id="551990"/>
    <lineage>
        <taxon>Bacteria</taxon>
        <taxon>Pseudomonadati</taxon>
        <taxon>Bacteroidota</taxon>
        <taxon>Flavobacteriia</taxon>
        <taxon>Flavobacteriales</taxon>
        <taxon>Flavobacteriaceae</taxon>
        <taxon>Flavobacterium</taxon>
    </lineage>
</organism>
<feature type="transmembrane region" description="Helical" evidence="1">
    <location>
        <begin position="146"/>
        <end position="166"/>
    </location>
</feature>
<evidence type="ECO:0000313" key="3">
    <source>
        <dbReference type="Proteomes" id="UP000182367"/>
    </source>
</evidence>
<sequence length="171" mass="19628">MFKWYHEVFFMPFLFIFVKKDIKNMYEFIQKFHSGWAYLALLLLVIAVVNALIGLVSKQEFTAKDRKIAIFGLIGTHTQLLIGLILYFVSDKAFSSFGLIGMGEVMKNSALRLTAVEHPLINIIAITLITIGWSKHKKLTTSESKFKTFAIFYGLGLILVLSRIPWSLWFK</sequence>
<protein>
    <recommendedName>
        <fullName evidence="4">50S ribosomal protein L27</fullName>
    </recommendedName>
</protein>
<dbReference type="Proteomes" id="UP000182367">
    <property type="component" value="Unassembled WGS sequence"/>
</dbReference>
<feature type="transmembrane region" description="Helical" evidence="1">
    <location>
        <begin position="110"/>
        <end position="134"/>
    </location>
</feature>
<evidence type="ECO:0008006" key="4">
    <source>
        <dbReference type="Google" id="ProtNLM"/>
    </source>
</evidence>
<comment type="caution">
    <text evidence="2">The sequence shown here is derived from an EMBL/GenBank/DDBJ whole genome shotgun (WGS) entry which is preliminary data.</text>
</comment>
<evidence type="ECO:0000256" key="1">
    <source>
        <dbReference type="SAM" id="Phobius"/>
    </source>
</evidence>
<proteinExistence type="predicted"/>
<accession>A0A1G8NB03</accession>
<reference evidence="2 3" key="1">
    <citation type="submission" date="2016-10" db="EMBL/GenBank/DDBJ databases">
        <authorList>
            <person name="Varghese N."/>
            <person name="Submissions S."/>
        </authorList>
    </citation>
    <scope>NUCLEOTIDE SEQUENCE [LARGE SCALE GENOMIC DNA]</scope>
    <source>
        <strain evidence="2 3">Gm-149</strain>
    </source>
</reference>
<gene>
    <name evidence="2" type="ORF">SAMN05192550_0777</name>
</gene>
<keyword evidence="1" id="KW-1133">Transmembrane helix</keyword>
<keyword evidence="1" id="KW-0472">Membrane</keyword>
<feature type="transmembrane region" description="Helical" evidence="1">
    <location>
        <begin position="35"/>
        <end position="56"/>
    </location>
</feature>
<name>A0A1G8NB03_9FLAO</name>
<evidence type="ECO:0000313" key="2">
    <source>
        <dbReference type="EMBL" id="SDI77434.1"/>
    </source>
</evidence>
<dbReference type="EMBL" id="FNEO01000001">
    <property type="protein sequence ID" value="SDI77434.1"/>
    <property type="molecule type" value="Genomic_DNA"/>
</dbReference>
<feature type="transmembrane region" description="Helical" evidence="1">
    <location>
        <begin position="68"/>
        <end position="90"/>
    </location>
</feature>